<evidence type="ECO:0000259" key="4">
    <source>
        <dbReference type="Pfam" id="PF09199"/>
    </source>
</evidence>
<feature type="signal peptide" evidence="2">
    <location>
        <begin position="1"/>
        <end position="23"/>
    </location>
</feature>
<dbReference type="InterPro" id="IPR006126">
    <property type="entry name" value="Staph/Strept_toxin_CS"/>
</dbReference>
<dbReference type="InterPro" id="IPR006123">
    <property type="entry name" value="Toxin_b-grasp_Staph/Strep"/>
</dbReference>
<evidence type="ECO:0000256" key="1">
    <source>
        <dbReference type="ARBA" id="ARBA00008401"/>
    </source>
</evidence>
<proteinExistence type="inferred from homology"/>
<dbReference type="InterPro" id="IPR008375">
    <property type="entry name" value="Staph_exotoxin"/>
</dbReference>
<dbReference type="PRINTS" id="PR01898">
    <property type="entry name" value="SAGSUPRFAMLY"/>
</dbReference>
<feature type="chain" id="PRO_5044386056" evidence="2">
    <location>
        <begin position="24"/>
        <end position="238"/>
    </location>
</feature>
<dbReference type="SUPFAM" id="SSF50203">
    <property type="entry name" value="Bacterial enterotoxins"/>
    <property type="match status" value="1"/>
</dbReference>
<evidence type="ECO:0000313" key="6">
    <source>
        <dbReference type="EMBL" id="OTW31243.1"/>
    </source>
</evidence>
<sequence length="238" mass="26944">MKLSTIAKASLALSIFTTGVATTNTQAVEAASYYYGGPSYSNSFYKNISNDAQSLYTYYSKHSFDFRYQKGYGDGKVVEVEDSRSHQFNEISLVGQNRSQFYQNQLSNIDVFVVNEGYGYQATNYSVGGITKSNSRYYPGPVVSPRLTINHGGHISHVNFNIYKEEISLKQIDFKIRHQLIKHYGLYQNGKKSGSIIINMNDNSSHHIDLNSKLPAEKMGNVIDSRNIKDIKIEMKHY</sequence>
<dbReference type="KEGG" id="sagq:EP23_09660"/>
<reference evidence="6 7" key="1">
    <citation type="submission" date="2017-04" db="EMBL/GenBank/DDBJ databases">
        <title>Staphylococcus agnetis, a potential pathogen in the broiler production.</title>
        <authorList>
            <person name="Poulsen L."/>
        </authorList>
    </citation>
    <scope>NUCLEOTIDE SEQUENCE [LARGE SCALE GENOMIC DNA]</scope>
    <source>
        <strain evidence="6 7">723_310714_2_2_spleen</strain>
    </source>
</reference>
<feature type="domain" description="Staphylococcal superantigen-like OB-fold" evidence="4">
    <location>
        <begin position="54"/>
        <end position="134"/>
    </location>
</feature>
<dbReference type="AlphaFoldDB" id="A0A2T4MCJ6"/>
<dbReference type="OrthoDB" id="2413502at2"/>
<name>A0A2T4MCJ6_9STAP</name>
<comment type="similarity">
    <text evidence="1">Belongs to the staphylococcal/streptococcal toxin family.</text>
</comment>
<dbReference type="RefSeq" id="WP_060552108.1">
    <property type="nucleotide sequence ID" value="NZ_CP009623.1"/>
</dbReference>
<dbReference type="GO" id="GO:0005576">
    <property type="term" value="C:extracellular region"/>
    <property type="evidence" value="ECO:0007669"/>
    <property type="project" value="InterPro"/>
</dbReference>
<dbReference type="Gene3D" id="2.40.50.110">
    <property type="match status" value="1"/>
</dbReference>
<dbReference type="SUPFAM" id="SSF54334">
    <property type="entry name" value="Superantigen toxins, C-terminal domain"/>
    <property type="match status" value="1"/>
</dbReference>
<gene>
    <name evidence="6" type="ORF">B9M88_04730</name>
    <name evidence="5" type="ORF">GLV84_04835</name>
</gene>
<dbReference type="EMBL" id="NEFX01000010">
    <property type="protein sequence ID" value="OTW31243.1"/>
    <property type="molecule type" value="Genomic_DNA"/>
</dbReference>
<keyword evidence="7" id="KW-1185">Reference proteome</keyword>
<keyword evidence="2" id="KW-0732">Signal</keyword>
<dbReference type="Proteomes" id="UP000646308">
    <property type="component" value="Unassembled WGS sequence"/>
</dbReference>
<dbReference type="PRINTS" id="PR01800">
    <property type="entry name" value="STAPHEXOTOXN"/>
</dbReference>
<evidence type="ECO:0000259" key="3">
    <source>
        <dbReference type="Pfam" id="PF02876"/>
    </source>
</evidence>
<dbReference type="InterPro" id="IPR016091">
    <property type="entry name" value="SuperAg_toxin_C"/>
</dbReference>
<dbReference type="EMBL" id="WMFL01000062">
    <property type="protein sequence ID" value="NJI02184.1"/>
    <property type="molecule type" value="Genomic_DNA"/>
</dbReference>
<dbReference type="Pfam" id="PF09199">
    <property type="entry name" value="SSL_OB"/>
    <property type="match status" value="1"/>
</dbReference>
<dbReference type="InterPro" id="IPR013307">
    <property type="entry name" value="Superantigen_bac"/>
</dbReference>
<dbReference type="InterPro" id="IPR015282">
    <property type="entry name" value="SSL_OB"/>
</dbReference>
<dbReference type="GeneID" id="57692850"/>
<comment type="caution">
    <text evidence="5">The sequence shown here is derived from an EMBL/GenBank/DDBJ whole genome shotgun (WGS) entry which is preliminary data.</text>
</comment>
<dbReference type="Gene3D" id="3.10.20.120">
    <property type="match status" value="1"/>
</dbReference>
<reference evidence="5" key="2">
    <citation type="submission" date="2019-11" db="EMBL/GenBank/DDBJ databases">
        <title>Whole genome comparisons of Staphylococcus agnetis isolates from cattle and chickens.</title>
        <authorList>
            <person name="Rhoads D."/>
            <person name="Shwani A."/>
            <person name="Adkins P."/>
            <person name="Calcutt M."/>
            <person name="Middleton J."/>
        </authorList>
    </citation>
    <scope>NUCLEOTIDE SEQUENCE</scope>
    <source>
        <strain evidence="5">1387</strain>
    </source>
</reference>
<evidence type="ECO:0000313" key="5">
    <source>
        <dbReference type="EMBL" id="NJI02184.1"/>
    </source>
</evidence>
<dbReference type="Proteomes" id="UP000195208">
    <property type="component" value="Unassembled WGS sequence"/>
</dbReference>
<protein>
    <submittedName>
        <fullName evidence="5">Superantigen-like protein</fullName>
    </submittedName>
</protein>
<accession>A0A2T4MCJ6</accession>
<evidence type="ECO:0000313" key="8">
    <source>
        <dbReference type="Proteomes" id="UP000646308"/>
    </source>
</evidence>
<evidence type="ECO:0000256" key="2">
    <source>
        <dbReference type="SAM" id="SignalP"/>
    </source>
</evidence>
<dbReference type="InterPro" id="IPR008992">
    <property type="entry name" value="Enterotoxin"/>
</dbReference>
<dbReference type="PROSITE" id="PS00278">
    <property type="entry name" value="STAPH_STREP_TOXIN_2"/>
    <property type="match status" value="1"/>
</dbReference>
<feature type="domain" description="Staphylococcal/Streptococcal toxin beta-grasp" evidence="3">
    <location>
        <begin position="156"/>
        <end position="235"/>
    </location>
</feature>
<evidence type="ECO:0000313" key="7">
    <source>
        <dbReference type="Proteomes" id="UP000195208"/>
    </source>
</evidence>
<dbReference type="Pfam" id="PF02876">
    <property type="entry name" value="Stap_Strp_tox_C"/>
    <property type="match status" value="1"/>
</dbReference>
<organism evidence="5 8">
    <name type="scientific">Staphylococcus agnetis</name>
    <dbReference type="NCBI Taxonomy" id="985762"/>
    <lineage>
        <taxon>Bacteria</taxon>
        <taxon>Bacillati</taxon>
        <taxon>Bacillota</taxon>
        <taxon>Bacilli</taxon>
        <taxon>Bacillales</taxon>
        <taxon>Staphylococcaceae</taxon>
        <taxon>Staphylococcus</taxon>
    </lineage>
</organism>